<evidence type="ECO:0000256" key="3">
    <source>
        <dbReference type="HAMAP-Rule" id="MF_00187"/>
    </source>
</evidence>
<dbReference type="Pfam" id="PF02634">
    <property type="entry name" value="FdhD-NarQ"/>
    <property type="match status" value="1"/>
</dbReference>
<accession>A0ABP9VCC6</accession>
<dbReference type="PANTHER" id="PTHR30592:SF1">
    <property type="entry name" value="SULFUR CARRIER PROTEIN FDHD"/>
    <property type="match status" value="1"/>
</dbReference>
<dbReference type="NCBIfam" id="TIGR00129">
    <property type="entry name" value="fdhD_narQ"/>
    <property type="match status" value="1"/>
</dbReference>
<dbReference type="InterPro" id="IPR016193">
    <property type="entry name" value="Cytidine_deaminase-like"/>
</dbReference>
<proteinExistence type="inferred from homology"/>
<organism evidence="4 5">
    <name type="scientific">Deinococcus xinjiangensis</name>
    <dbReference type="NCBI Taxonomy" id="457454"/>
    <lineage>
        <taxon>Bacteria</taxon>
        <taxon>Thermotogati</taxon>
        <taxon>Deinococcota</taxon>
        <taxon>Deinococci</taxon>
        <taxon>Deinococcales</taxon>
        <taxon>Deinococcaceae</taxon>
        <taxon>Deinococcus</taxon>
    </lineage>
</organism>
<feature type="active site" description="Cysteine persulfide intermediate" evidence="3">
    <location>
        <position position="115"/>
    </location>
</feature>
<dbReference type="Gene3D" id="3.40.140.10">
    <property type="entry name" value="Cytidine Deaminase, domain 2"/>
    <property type="match status" value="1"/>
</dbReference>
<comment type="function">
    <text evidence="3">Required for formate dehydrogenase (FDH) activity. Acts as a sulfur carrier protein that transfers sulfur from IscS to the molybdenum cofactor prior to its insertion into FDH.</text>
</comment>
<sequence>MSIQSVGAVETEALCFRPNEAGGYWAEWRSDAVALEEPIELRLTRPAEPLTLAVLMRTPAHDRELLTGWLISEGLWTTELKLVPDEENPNVWHLFAPQPEALAGAARLGVSSSACGVCGTGSIERLSVQAARPMWAGQKLPPELIASLPERLHKAQAGFALTGGLHAAGLFDSSGTLRAAFEDVGRHNATDKVIGWAADKGLFDQSILCVSSRAGFEIVQKAIMAGVAVVVTVGAASSLAVQTAQTFGVTLCAFTRQGKFNVYSGEERILTAPAPQTPPHP</sequence>
<evidence type="ECO:0000313" key="5">
    <source>
        <dbReference type="Proteomes" id="UP001458946"/>
    </source>
</evidence>
<dbReference type="PANTHER" id="PTHR30592">
    <property type="entry name" value="FORMATE DEHYDROGENASE"/>
    <property type="match status" value="1"/>
</dbReference>
<evidence type="ECO:0000256" key="2">
    <source>
        <dbReference type="ARBA" id="ARBA00023150"/>
    </source>
</evidence>
<comment type="caution">
    <text evidence="4">The sequence shown here is derived from an EMBL/GenBank/DDBJ whole genome shotgun (WGS) entry which is preliminary data.</text>
</comment>
<name>A0ABP9VCC6_9DEIO</name>
<dbReference type="InterPro" id="IPR003786">
    <property type="entry name" value="FdhD"/>
</dbReference>
<comment type="subcellular location">
    <subcellularLocation>
        <location evidence="3">Cytoplasm</location>
    </subcellularLocation>
</comment>
<feature type="binding site" evidence="3">
    <location>
        <begin position="254"/>
        <end position="259"/>
    </location>
    <ligand>
        <name>Mo-bis(molybdopterin guanine dinucleotide)</name>
        <dbReference type="ChEBI" id="CHEBI:60539"/>
    </ligand>
</feature>
<comment type="similarity">
    <text evidence="3">Belongs to the FdhD family.</text>
</comment>
<protein>
    <recommendedName>
        <fullName evidence="3">Sulfur carrier protein FdhD</fullName>
    </recommendedName>
</protein>
<reference evidence="4 5" key="1">
    <citation type="submission" date="2024-02" db="EMBL/GenBank/DDBJ databases">
        <title>Deinococcus xinjiangensis NBRC 107630.</title>
        <authorList>
            <person name="Ichikawa N."/>
            <person name="Katano-Makiyama Y."/>
            <person name="Hidaka K."/>
        </authorList>
    </citation>
    <scope>NUCLEOTIDE SEQUENCE [LARGE SCALE GENOMIC DNA]</scope>
    <source>
        <strain evidence="4 5">NBRC 107630</strain>
    </source>
</reference>
<keyword evidence="2 3" id="KW-0501">Molybdenum cofactor biosynthesis</keyword>
<evidence type="ECO:0000256" key="1">
    <source>
        <dbReference type="ARBA" id="ARBA00022490"/>
    </source>
</evidence>
<evidence type="ECO:0000313" key="4">
    <source>
        <dbReference type="EMBL" id="GAA5502281.1"/>
    </source>
</evidence>
<dbReference type="EMBL" id="BAABRN010000020">
    <property type="protein sequence ID" value="GAA5502281.1"/>
    <property type="molecule type" value="Genomic_DNA"/>
</dbReference>
<dbReference type="PIRSF" id="PIRSF015626">
    <property type="entry name" value="FdhD"/>
    <property type="match status" value="1"/>
</dbReference>
<keyword evidence="1 3" id="KW-0963">Cytoplasm</keyword>
<keyword evidence="5" id="KW-1185">Reference proteome</keyword>
<dbReference type="SUPFAM" id="SSF53927">
    <property type="entry name" value="Cytidine deaminase-like"/>
    <property type="match status" value="1"/>
</dbReference>
<gene>
    <name evidence="3 4" type="primary">fdhD</name>
    <name evidence="4" type="ORF">Dxin01_02024</name>
</gene>
<dbReference type="HAMAP" id="MF_00187">
    <property type="entry name" value="FdhD"/>
    <property type="match status" value="1"/>
</dbReference>
<dbReference type="RefSeq" id="WP_353542253.1">
    <property type="nucleotide sequence ID" value="NZ_BAABRN010000020.1"/>
</dbReference>
<dbReference type="Proteomes" id="UP001458946">
    <property type="component" value="Unassembled WGS sequence"/>
</dbReference>